<dbReference type="RefSeq" id="WP_230501507.1">
    <property type="nucleotide sequence ID" value="NZ_CAKJTJ010000012.1"/>
</dbReference>
<evidence type="ECO:0000313" key="11">
    <source>
        <dbReference type="Proteomes" id="UP000789833"/>
    </source>
</evidence>
<evidence type="ECO:0000256" key="4">
    <source>
        <dbReference type="ARBA" id="ARBA00012448"/>
    </source>
</evidence>
<evidence type="ECO:0000256" key="3">
    <source>
        <dbReference type="ARBA" id="ARBA00007171"/>
    </source>
</evidence>
<protein>
    <recommendedName>
        <fullName evidence="4">serine-type D-Ala-D-Ala carboxypeptidase</fullName>
        <ecNumber evidence="4">3.4.16.4</ecNumber>
    </recommendedName>
</protein>
<evidence type="ECO:0000256" key="1">
    <source>
        <dbReference type="ARBA" id="ARBA00004370"/>
    </source>
</evidence>
<comment type="similarity">
    <text evidence="3">Belongs to the transpeptidase family.</text>
</comment>
<keyword evidence="11" id="KW-1185">Reference proteome</keyword>
<dbReference type="Gene3D" id="3.10.450.100">
    <property type="entry name" value="NTF2-like, domain 1"/>
    <property type="match status" value="1"/>
</dbReference>
<feature type="domain" description="Penicillin-binding protein transpeptidase" evidence="7">
    <location>
        <begin position="350"/>
        <end position="640"/>
    </location>
</feature>
<accession>A0ABN8ACD7</accession>
<dbReference type="Gene3D" id="3.40.710.10">
    <property type="entry name" value="DD-peptidase/beta-lactamase superfamily"/>
    <property type="match status" value="1"/>
</dbReference>
<reference evidence="10 11" key="1">
    <citation type="submission" date="2021-10" db="EMBL/GenBank/DDBJ databases">
        <authorList>
            <person name="Criscuolo A."/>
        </authorList>
    </citation>
    <scope>NUCLEOTIDE SEQUENCE [LARGE SCALE GENOMIC DNA]</scope>
    <source>
        <strain evidence="11">CIP 111883</strain>
    </source>
</reference>
<dbReference type="InterPro" id="IPR005311">
    <property type="entry name" value="PBP_dimer"/>
</dbReference>
<dbReference type="Pfam" id="PF00905">
    <property type="entry name" value="Transpeptidase"/>
    <property type="match status" value="1"/>
</dbReference>
<dbReference type="EMBL" id="CAKJTJ010000012">
    <property type="protein sequence ID" value="CAG9621621.1"/>
    <property type="molecule type" value="Genomic_DNA"/>
</dbReference>
<organism evidence="10 11">
    <name type="scientific">Sutcliffiella rhizosphaerae</name>
    <dbReference type="NCBI Taxonomy" id="2880967"/>
    <lineage>
        <taxon>Bacteria</taxon>
        <taxon>Bacillati</taxon>
        <taxon>Bacillota</taxon>
        <taxon>Bacilli</taxon>
        <taxon>Bacillales</taxon>
        <taxon>Bacillaceae</taxon>
        <taxon>Sutcliffiella</taxon>
    </lineage>
</organism>
<name>A0ABN8ACD7_9BACI</name>
<dbReference type="PANTHER" id="PTHR30627">
    <property type="entry name" value="PEPTIDOGLYCAN D,D-TRANSPEPTIDASE"/>
    <property type="match status" value="1"/>
</dbReference>
<evidence type="ECO:0000256" key="5">
    <source>
        <dbReference type="ARBA" id="ARBA00023136"/>
    </source>
</evidence>
<gene>
    <name evidence="10" type="primary">pbp</name>
    <name evidence="10" type="ORF">BACCIP111883_02394</name>
</gene>
<dbReference type="SUPFAM" id="SSF54427">
    <property type="entry name" value="NTF2-like"/>
    <property type="match status" value="1"/>
</dbReference>
<sequence>MKKVLLLIGMICLLTGCKKEPVNPYDVLNDFVTAWQDNKYTQMYNDYLSSEVKDKFTLQMFEEKHREVYDFFEMENLEIEVIDNEIDWEEQETISIPANISYDTFARKVDFDVEFVMEKVLDEDDNDSWYLDWQPTFIFPEYEFADSFEVTYTRATRGEIFDNKGNKLAANEEVMNLGIVPGQFNAENDLTKLASMIDMSEEEITKRYTVSWAQDDQLMYVKNFREKDRPLVLEAIEIGGVTNHRSMERVYPYEEATAHLVGYIDEVTSEDLEKYDGYVAGDRIGQAGIEGLYEDRLKGKKGIEVTQVKEDGTEKTVARTEPERGEDITLTIDADIQTKLYETMKDDVGQATVIDPTTGEVLSLLSVPAYDPNRVTLGPSLSKETPLKDLSADTSNRFRYTYSPGSTMKLLTSIIGLESGKLDPSHQYDIPEKQWNIGGSTVTRVYSDDKRVDLRSGMNNSDNIYFAMAGVDIGAKDFEDGLKKLGIGEELPFAYPIQGNSQISNNGTFDNDVLLAHTAYGQGEFLINIVHLASIYGGIVNDGSMMKPMLINNENPEIWKEIASTENAQLLQKLLRTTVTEGKSNIANLPGREIAGKTGTAEINKEEGIENGLWVSYDQKDPTLITAMLIEDVLEKGGSRHTIELTSKFYQALSQ</sequence>
<feature type="domain" description="Penicillin-binding protein dimerisation" evidence="8">
    <location>
        <begin position="154"/>
        <end position="315"/>
    </location>
</feature>
<evidence type="ECO:0000313" key="10">
    <source>
        <dbReference type="EMBL" id="CAG9621621.1"/>
    </source>
</evidence>
<dbReference type="SUPFAM" id="SSF56601">
    <property type="entry name" value="beta-lactamase/transpeptidase-like"/>
    <property type="match status" value="1"/>
</dbReference>
<comment type="subcellular location">
    <subcellularLocation>
        <location evidence="1">Membrane</location>
    </subcellularLocation>
</comment>
<dbReference type="PANTHER" id="PTHR30627:SF25">
    <property type="entry name" value="PENICILLIN-BINDING PROTEIN 3"/>
    <property type="match status" value="1"/>
</dbReference>
<feature type="domain" description="NTF2-like N-terminal transpeptidase" evidence="9">
    <location>
        <begin position="24"/>
        <end position="141"/>
    </location>
</feature>
<dbReference type="InterPro" id="IPR036138">
    <property type="entry name" value="PBP_dimer_sf"/>
</dbReference>
<evidence type="ECO:0000259" key="9">
    <source>
        <dbReference type="Pfam" id="PF05223"/>
    </source>
</evidence>
<dbReference type="InterPro" id="IPR032710">
    <property type="entry name" value="NTF2-like_dom_sf"/>
</dbReference>
<proteinExistence type="inferred from homology"/>
<dbReference type="InterPro" id="IPR001460">
    <property type="entry name" value="PCN-bd_Tpept"/>
</dbReference>
<dbReference type="EC" id="3.4.16.4" evidence="4"/>
<evidence type="ECO:0000259" key="7">
    <source>
        <dbReference type="Pfam" id="PF00905"/>
    </source>
</evidence>
<dbReference type="SUPFAM" id="SSF56519">
    <property type="entry name" value="Penicillin binding protein dimerisation domain"/>
    <property type="match status" value="1"/>
</dbReference>
<keyword evidence="5" id="KW-0472">Membrane</keyword>
<comment type="pathway">
    <text evidence="2">Cell wall biogenesis; peptidoglycan biosynthesis.</text>
</comment>
<evidence type="ECO:0000256" key="6">
    <source>
        <dbReference type="ARBA" id="ARBA00034000"/>
    </source>
</evidence>
<evidence type="ECO:0000256" key="2">
    <source>
        <dbReference type="ARBA" id="ARBA00004752"/>
    </source>
</evidence>
<dbReference type="InterPro" id="IPR012338">
    <property type="entry name" value="Beta-lactam/transpept-like"/>
</dbReference>
<dbReference type="InterPro" id="IPR007887">
    <property type="entry name" value="MecA_N"/>
</dbReference>
<comment type="catalytic activity">
    <reaction evidence="6">
        <text>Preferential cleavage: (Ac)2-L-Lys-D-Ala-|-D-Ala. Also transpeptidation of peptidyl-alanyl moieties that are N-acyl substituents of D-alanine.</text>
        <dbReference type="EC" id="3.4.16.4"/>
    </reaction>
</comment>
<dbReference type="Gene3D" id="3.90.1310.10">
    <property type="entry name" value="Penicillin-binding protein 2a (Domain 2)"/>
    <property type="match status" value="1"/>
</dbReference>
<dbReference type="InterPro" id="IPR050515">
    <property type="entry name" value="Beta-lactam/transpept"/>
</dbReference>
<dbReference type="Gene3D" id="3.30.1390.30">
    <property type="entry name" value="Penicillin-binding protein 2a, domain 3"/>
    <property type="match status" value="1"/>
</dbReference>
<dbReference type="Pfam" id="PF05223">
    <property type="entry name" value="MecA_N"/>
    <property type="match status" value="1"/>
</dbReference>
<dbReference type="Pfam" id="PF03717">
    <property type="entry name" value="PBP_dimer"/>
    <property type="match status" value="1"/>
</dbReference>
<dbReference type="Proteomes" id="UP000789833">
    <property type="component" value="Unassembled WGS sequence"/>
</dbReference>
<evidence type="ECO:0000259" key="8">
    <source>
        <dbReference type="Pfam" id="PF03717"/>
    </source>
</evidence>
<dbReference type="PROSITE" id="PS51257">
    <property type="entry name" value="PROKAR_LIPOPROTEIN"/>
    <property type="match status" value="1"/>
</dbReference>
<comment type="caution">
    <text evidence="10">The sequence shown here is derived from an EMBL/GenBank/DDBJ whole genome shotgun (WGS) entry which is preliminary data.</text>
</comment>